<dbReference type="PANTHER" id="PTHR30574:SF1">
    <property type="entry name" value="SULPHUR TRANSPORT DOMAIN-CONTAINING PROTEIN"/>
    <property type="match status" value="1"/>
</dbReference>
<evidence type="ECO:0000256" key="7">
    <source>
        <dbReference type="ARBA" id="ARBA00023136"/>
    </source>
</evidence>
<dbReference type="PANTHER" id="PTHR30574">
    <property type="entry name" value="INNER MEMBRANE PROTEIN YEDE"/>
    <property type="match status" value="1"/>
</dbReference>
<feature type="transmembrane region" description="Helical" evidence="9">
    <location>
        <begin position="359"/>
        <end position="376"/>
    </location>
</feature>
<feature type="transmembrane region" description="Helical" evidence="9">
    <location>
        <begin position="426"/>
        <end position="444"/>
    </location>
</feature>
<keyword evidence="6 9" id="KW-1133">Transmembrane helix</keyword>
<dbReference type="GO" id="GO:0005886">
    <property type="term" value="C:plasma membrane"/>
    <property type="evidence" value="ECO:0007669"/>
    <property type="project" value="UniProtKB-SubCell"/>
</dbReference>
<evidence type="ECO:0000256" key="5">
    <source>
        <dbReference type="ARBA" id="ARBA00022692"/>
    </source>
</evidence>
<feature type="transmembrane region" description="Helical" evidence="9">
    <location>
        <begin position="290"/>
        <end position="308"/>
    </location>
</feature>
<comment type="similarity">
    <text evidence="8">Belongs to the TsuA/YedE (TC 9.B.102) family.</text>
</comment>
<keyword evidence="2" id="KW-0813">Transport</keyword>
<evidence type="ECO:0000256" key="9">
    <source>
        <dbReference type="SAM" id="Phobius"/>
    </source>
</evidence>
<dbReference type="EMBL" id="DXDC01000002">
    <property type="protein sequence ID" value="HIY64658.1"/>
    <property type="molecule type" value="Genomic_DNA"/>
</dbReference>
<comment type="subcellular location">
    <subcellularLocation>
        <location evidence="1">Cell inner membrane</location>
        <topology evidence="1">Multi-pass membrane protein</topology>
    </subcellularLocation>
</comment>
<feature type="transmembrane region" description="Helical" evidence="9">
    <location>
        <begin position="91"/>
        <end position="116"/>
    </location>
</feature>
<evidence type="ECO:0000256" key="8">
    <source>
        <dbReference type="ARBA" id="ARBA00035655"/>
    </source>
</evidence>
<evidence type="ECO:0000256" key="1">
    <source>
        <dbReference type="ARBA" id="ARBA00004429"/>
    </source>
</evidence>
<protein>
    <submittedName>
        <fullName evidence="10">YeeE/YedE family protein</fullName>
    </submittedName>
</protein>
<dbReference type="Proteomes" id="UP000824005">
    <property type="component" value="Unassembled WGS sequence"/>
</dbReference>
<name>A0A9D1YS64_9MICO</name>
<evidence type="ECO:0000313" key="10">
    <source>
        <dbReference type="EMBL" id="HIY64658.1"/>
    </source>
</evidence>
<feature type="transmembrane region" description="Helical" evidence="9">
    <location>
        <begin position="242"/>
        <end position="262"/>
    </location>
</feature>
<gene>
    <name evidence="10" type="ORF">H9830_00075</name>
</gene>
<keyword evidence="4" id="KW-0997">Cell inner membrane</keyword>
<feature type="transmembrane region" description="Helical" evidence="9">
    <location>
        <begin position="206"/>
        <end position="230"/>
    </location>
</feature>
<evidence type="ECO:0000313" key="11">
    <source>
        <dbReference type="Proteomes" id="UP000824005"/>
    </source>
</evidence>
<dbReference type="InterPro" id="IPR007272">
    <property type="entry name" value="Sulf_transp_TsuA/YedE"/>
</dbReference>
<dbReference type="AlphaFoldDB" id="A0A9D1YS64"/>
<evidence type="ECO:0000256" key="6">
    <source>
        <dbReference type="ARBA" id="ARBA00022989"/>
    </source>
</evidence>
<evidence type="ECO:0000256" key="3">
    <source>
        <dbReference type="ARBA" id="ARBA00022475"/>
    </source>
</evidence>
<feature type="transmembrane region" description="Helical" evidence="9">
    <location>
        <begin position="60"/>
        <end position="79"/>
    </location>
</feature>
<reference evidence="10" key="1">
    <citation type="journal article" date="2021" name="PeerJ">
        <title>Extensive microbial diversity within the chicken gut microbiome revealed by metagenomics and culture.</title>
        <authorList>
            <person name="Gilroy R."/>
            <person name="Ravi A."/>
            <person name="Getino M."/>
            <person name="Pursley I."/>
            <person name="Horton D.L."/>
            <person name="Alikhan N.F."/>
            <person name="Baker D."/>
            <person name="Gharbi K."/>
            <person name="Hall N."/>
            <person name="Watson M."/>
            <person name="Adriaenssens E.M."/>
            <person name="Foster-Nyarko E."/>
            <person name="Jarju S."/>
            <person name="Secka A."/>
            <person name="Antonio M."/>
            <person name="Oren A."/>
            <person name="Chaudhuri R.R."/>
            <person name="La Ragione R."/>
            <person name="Hildebrand F."/>
            <person name="Pallen M.J."/>
        </authorList>
    </citation>
    <scope>NUCLEOTIDE SEQUENCE</scope>
    <source>
        <strain evidence="10">ChiGjej1B1-98</strain>
    </source>
</reference>
<accession>A0A9D1YS64</accession>
<organism evidence="10 11">
    <name type="scientific">Candidatus Agrococcus pullicola</name>
    <dbReference type="NCBI Taxonomy" id="2838429"/>
    <lineage>
        <taxon>Bacteria</taxon>
        <taxon>Bacillati</taxon>
        <taxon>Actinomycetota</taxon>
        <taxon>Actinomycetes</taxon>
        <taxon>Micrococcales</taxon>
        <taxon>Microbacteriaceae</taxon>
        <taxon>Agrococcus</taxon>
    </lineage>
</organism>
<reference evidence="10" key="2">
    <citation type="submission" date="2021-04" db="EMBL/GenBank/DDBJ databases">
        <authorList>
            <person name="Gilroy R."/>
        </authorList>
    </citation>
    <scope>NUCLEOTIDE SEQUENCE</scope>
    <source>
        <strain evidence="10">ChiGjej1B1-98</strain>
    </source>
</reference>
<proteinExistence type="inferred from homology"/>
<sequence length="448" mass="45877">MGQLGGCSHREPDARRQRRLQRTLGRKLNAAAAPSAGPITSVDTGDEGPRVLGWTRADTVRTVAALVVAATLVIGAVILHRGAAPGAGSSASFSLMTGTALGILFERGRFCFFCIFRDAFEEKNTRGVYSILTALAVGIVGYAIVFGLRIPSPSPGDVAPGAFVGPVGLALVIGGFAFGLGVVISGGCIGGHLYRLGEGSLRAIPALLGALLGFGLGFLTWNPIASIFILGAPVPWLPAAAGYAPAVVLQLTILAVIAFWLLRWNPPVAAREPRTVDLPGIRRSLFFTRWPALLTGALVGLIGVVYYLRVGPLGVTAQLSSLSRSVLDDAELIPGSLVGLDGALAGCVALVIETITENGWLIIGIVVGSLLAALPGRKFSIEKLTPHGAGTALLGGVLLGWGATIGLGCTIGVFLSGIQASGASGWVFAASLVAALAIGFKLGLHKGT</sequence>
<evidence type="ECO:0000256" key="2">
    <source>
        <dbReference type="ARBA" id="ARBA00022448"/>
    </source>
</evidence>
<feature type="transmembrane region" description="Helical" evidence="9">
    <location>
        <begin position="128"/>
        <end position="148"/>
    </location>
</feature>
<dbReference type="Pfam" id="PF04143">
    <property type="entry name" value="Sulf_transp"/>
    <property type="match status" value="1"/>
</dbReference>
<feature type="transmembrane region" description="Helical" evidence="9">
    <location>
        <begin position="388"/>
        <end position="414"/>
    </location>
</feature>
<evidence type="ECO:0000256" key="4">
    <source>
        <dbReference type="ARBA" id="ARBA00022519"/>
    </source>
</evidence>
<feature type="transmembrane region" description="Helical" evidence="9">
    <location>
        <begin position="168"/>
        <end position="194"/>
    </location>
</feature>
<keyword evidence="3" id="KW-1003">Cell membrane</keyword>
<keyword evidence="7 9" id="KW-0472">Membrane</keyword>
<comment type="caution">
    <text evidence="10">The sequence shown here is derived from an EMBL/GenBank/DDBJ whole genome shotgun (WGS) entry which is preliminary data.</text>
</comment>
<keyword evidence="5 9" id="KW-0812">Transmembrane</keyword>